<accession>E3N7X7</accession>
<gene>
    <name evidence="1" type="ORF">CRE_17005</name>
</gene>
<reference evidence="1" key="1">
    <citation type="submission" date="2007-07" db="EMBL/GenBank/DDBJ databases">
        <title>PCAP assembly of the Caenorhabditis remanei genome.</title>
        <authorList>
            <consortium name="The Caenorhabditis remanei Sequencing Consortium"/>
            <person name="Wilson R.K."/>
        </authorList>
    </citation>
    <scope>NUCLEOTIDE SEQUENCE [LARGE SCALE GENOMIC DNA]</scope>
    <source>
        <strain evidence="1">PB4641</strain>
    </source>
</reference>
<keyword evidence="2" id="KW-1185">Reference proteome</keyword>
<evidence type="ECO:0000313" key="1">
    <source>
        <dbReference type="EMBL" id="EFO89200.1"/>
    </source>
</evidence>
<dbReference type="EMBL" id="DS268552">
    <property type="protein sequence ID" value="EFO89200.1"/>
    <property type="molecule type" value="Genomic_DNA"/>
</dbReference>
<proteinExistence type="predicted"/>
<protein>
    <submittedName>
        <fullName evidence="1">Uncharacterized protein</fullName>
    </submittedName>
</protein>
<evidence type="ECO:0000313" key="2">
    <source>
        <dbReference type="Proteomes" id="UP000008281"/>
    </source>
</evidence>
<name>E3N7X7_CAERE</name>
<dbReference type="HOGENOM" id="CLU_3052346_0_0_1"/>
<dbReference type="AlphaFoldDB" id="E3N7X7"/>
<organism evidence="2">
    <name type="scientific">Caenorhabditis remanei</name>
    <name type="common">Caenorhabditis vulgaris</name>
    <dbReference type="NCBI Taxonomy" id="31234"/>
    <lineage>
        <taxon>Eukaryota</taxon>
        <taxon>Metazoa</taxon>
        <taxon>Ecdysozoa</taxon>
        <taxon>Nematoda</taxon>
        <taxon>Chromadorea</taxon>
        <taxon>Rhabditida</taxon>
        <taxon>Rhabditina</taxon>
        <taxon>Rhabditomorpha</taxon>
        <taxon>Rhabditoidea</taxon>
        <taxon>Rhabditidae</taxon>
        <taxon>Peloderinae</taxon>
        <taxon>Caenorhabditis</taxon>
    </lineage>
</organism>
<dbReference type="Proteomes" id="UP000008281">
    <property type="component" value="Unassembled WGS sequence"/>
</dbReference>
<dbReference type="InParanoid" id="E3N7X7"/>
<sequence length="54" mass="6463">MKSIKKDTESSSEKLLKNADVNQYKIKLYSVFHKFLNEIRKAFHTFNTRLMDPK</sequence>